<dbReference type="InterPro" id="IPR000197">
    <property type="entry name" value="Znf_TAZ"/>
</dbReference>
<feature type="domain" description="ZZ-type" evidence="17">
    <location>
        <begin position="559"/>
        <end position="622"/>
    </location>
</feature>
<dbReference type="Proteomes" id="UP000886595">
    <property type="component" value="Unassembled WGS sequence"/>
</dbReference>
<dbReference type="InterPro" id="IPR001965">
    <property type="entry name" value="Znf_PHD"/>
</dbReference>
<evidence type="ECO:0000256" key="2">
    <source>
        <dbReference type="ARBA" id="ARBA00013184"/>
    </source>
</evidence>
<dbReference type="Pfam" id="PF02135">
    <property type="entry name" value="zf-TAZ"/>
    <property type="match status" value="1"/>
</dbReference>
<dbReference type="SUPFAM" id="SSF57850">
    <property type="entry name" value="RING/U-box"/>
    <property type="match status" value="2"/>
</dbReference>
<evidence type="ECO:0000256" key="11">
    <source>
        <dbReference type="ARBA" id="ARBA00023242"/>
    </source>
</evidence>
<keyword evidence="9" id="KW-0010">Activator</keyword>
<dbReference type="GO" id="GO:0005634">
    <property type="term" value="C:nucleus"/>
    <property type="evidence" value="ECO:0007669"/>
    <property type="project" value="UniProtKB-SubCell"/>
</dbReference>
<dbReference type="SUPFAM" id="SSF57933">
    <property type="entry name" value="TAZ domain"/>
    <property type="match status" value="1"/>
</dbReference>
<keyword evidence="3" id="KW-0808">Transferase</keyword>
<keyword evidence="10" id="KW-0804">Transcription</keyword>
<dbReference type="GO" id="GO:0045944">
    <property type="term" value="P:positive regulation of transcription by RNA polymerase II"/>
    <property type="evidence" value="ECO:0007669"/>
    <property type="project" value="TreeGrafter"/>
</dbReference>
<dbReference type="PANTHER" id="PTHR13808:SF42">
    <property type="entry name" value="HISTONE ACETYLTRANSFERASE"/>
    <property type="match status" value="1"/>
</dbReference>
<feature type="compositionally biased region" description="Basic and acidic residues" evidence="15">
    <location>
        <begin position="76"/>
        <end position="86"/>
    </location>
</feature>
<dbReference type="AlphaFoldDB" id="A0A8X7W2C6"/>
<evidence type="ECO:0000256" key="10">
    <source>
        <dbReference type="ARBA" id="ARBA00023163"/>
    </source>
</evidence>
<dbReference type="GO" id="GO:0005667">
    <property type="term" value="C:transcription regulator complex"/>
    <property type="evidence" value="ECO:0007669"/>
    <property type="project" value="TreeGrafter"/>
</dbReference>
<comment type="caution">
    <text evidence="19">The sequence shown here is derived from an EMBL/GenBank/DDBJ whole genome shotgun (WGS) entry which is preliminary data.</text>
</comment>
<dbReference type="SMART" id="SM00249">
    <property type="entry name" value="PHD"/>
    <property type="match status" value="1"/>
</dbReference>
<dbReference type="SMART" id="SM00551">
    <property type="entry name" value="ZnF_TAZ"/>
    <property type="match status" value="1"/>
</dbReference>
<evidence type="ECO:0000256" key="14">
    <source>
        <dbReference type="PROSITE-ProRule" id="PRU00228"/>
    </source>
</evidence>
<evidence type="ECO:0000259" key="17">
    <source>
        <dbReference type="PROSITE" id="PS50135"/>
    </source>
</evidence>
<keyword evidence="5 14" id="KW-0863">Zinc-finger</keyword>
<protein>
    <recommendedName>
        <fullName evidence="2">histone acetyltransferase</fullName>
        <ecNumber evidence="2">2.3.1.48</ecNumber>
    </recommendedName>
</protein>
<keyword evidence="4" id="KW-0479">Metal-binding</keyword>
<evidence type="ECO:0000313" key="19">
    <source>
        <dbReference type="EMBL" id="KAG2322126.1"/>
    </source>
</evidence>
<evidence type="ECO:0000256" key="12">
    <source>
        <dbReference type="ARBA" id="ARBA00023315"/>
    </source>
</evidence>
<comment type="catalytic activity">
    <reaction evidence="13">
        <text>L-lysyl-[protein] + acetyl-CoA = N(6)-acetyl-L-lysyl-[protein] + CoA + H(+)</text>
        <dbReference type="Rhea" id="RHEA:45948"/>
        <dbReference type="Rhea" id="RHEA-COMP:9752"/>
        <dbReference type="Rhea" id="RHEA-COMP:10731"/>
        <dbReference type="ChEBI" id="CHEBI:15378"/>
        <dbReference type="ChEBI" id="CHEBI:29969"/>
        <dbReference type="ChEBI" id="CHEBI:57287"/>
        <dbReference type="ChEBI" id="CHEBI:57288"/>
        <dbReference type="ChEBI" id="CHEBI:61930"/>
        <dbReference type="EC" id="2.3.1.48"/>
    </reaction>
</comment>
<dbReference type="InterPro" id="IPR035898">
    <property type="entry name" value="TAZ_dom_sf"/>
</dbReference>
<gene>
    <name evidence="19" type="ORF">Bca52824_015339</name>
</gene>
<keyword evidence="7" id="KW-0156">Chromatin regulator</keyword>
<evidence type="ECO:0000256" key="13">
    <source>
        <dbReference type="ARBA" id="ARBA00048017"/>
    </source>
</evidence>
<dbReference type="Gene3D" id="1.20.1020.10">
    <property type="entry name" value="TAZ domain"/>
    <property type="match status" value="1"/>
</dbReference>
<dbReference type="OrthoDB" id="899at2759"/>
<dbReference type="Pfam" id="PF08214">
    <property type="entry name" value="HAT_KAT11"/>
    <property type="match status" value="1"/>
</dbReference>
<dbReference type="Pfam" id="PF00628">
    <property type="entry name" value="PHD"/>
    <property type="match status" value="1"/>
</dbReference>
<dbReference type="InterPro" id="IPR019787">
    <property type="entry name" value="Znf_PHD-finger"/>
</dbReference>
<dbReference type="InterPro" id="IPR000433">
    <property type="entry name" value="Znf_ZZ"/>
</dbReference>
<dbReference type="InterPro" id="IPR013178">
    <property type="entry name" value="Histone_AcTrfase_Rtt109/CBP"/>
</dbReference>
<dbReference type="EC" id="2.3.1.48" evidence="2"/>
<evidence type="ECO:0000256" key="5">
    <source>
        <dbReference type="ARBA" id="ARBA00022771"/>
    </source>
</evidence>
<dbReference type="Gene3D" id="3.30.60.90">
    <property type="match status" value="1"/>
</dbReference>
<dbReference type="PANTHER" id="PTHR13808">
    <property type="entry name" value="CBP/P300-RELATED"/>
    <property type="match status" value="1"/>
</dbReference>
<evidence type="ECO:0000259" key="18">
    <source>
        <dbReference type="PROSITE" id="PS51727"/>
    </source>
</evidence>
<name>A0A8X7W2C6_BRACI</name>
<dbReference type="InterPro" id="IPR011011">
    <property type="entry name" value="Znf_FYVE_PHD"/>
</dbReference>
<dbReference type="EMBL" id="JAAMPC010000003">
    <property type="protein sequence ID" value="KAG2322126.1"/>
    <property type="molecule type" value="Genomic_DNA"/>
</dbReference>
<dbReference type="GO" id="GO:0031490">
    <property type="term" value="F:chromatin DNA binding"/>
    <property type="evidence" value="ECO:0007669"/>
    <property type="project" value="TreeGrafter"/>
</dbReference>
<dbReference type="PROSITE" id="PS51727">
    <property type="entry name" value="CBP_P300_HAT"/>
    <property type="match status" value="1"/>
</dbReference>
<evidence type="ECO:0000313" key="20">
    <source>
        <dbReference type="Proteomes" id="UP000886595"/>
    </source>
</evidence>
<evidence type="ECO:0000256" key="15">
    <source>
        <dbReference type="SAM" id="MobiDB-lite"/>
    </source>
</evidence>
<evidence type="ECO:0000259" key="16">
    <source>
        <dbReference type="PROSITE" id="PS50134"/>
    </source>
</evidence>
<dbReference type="GO" id="GO:0008270">
    <property type="term" value="F:zinc ion binding"/>
    <property type="evidence" value="ECO:0007669"/>
    <property type="project" value="UniProtKB-KW"/>
</dbReference>
<dbReference type="Gene3D" id="3.30.40.10">
    <property type="entry name" value="Zinc/RING finger domain, C3HC4 (zinc finger)"/>
    <property type="match status" value="1"/>
</dbReference>
<dbReference type="GO" id="GO:0003713">
    <property type="term" value="F:transcription coactivator activity"/>
    <property type="evidence" value="ECO:0007669"/>
    <property type="project" value="TreeGrafter"/>
</dbReference>
<dbReference type="InterPro" id="IPR013083">
    <property type="entry name" value="Znf_RING/FYVE/PHD"/>
</dbReference>
<dbReference type="SMART" id="SM01250">
    <property type="entry name" value="KAT11"/>
    <property type="match status" value="1"/>
</dbReference>
<comment type="subcellular location">
    <subcellularLocation>
        <location evidence="1">Nucleus</location>
    </subcellularLocation>
</comment>
<feature type="domain" description="CBP/p300-type HAT" evidence="18">
    <location>
        <begin position="254"/>
        <end position="677"/>
    </location>
</feature>
<keyword evidence="8" id="KW-0805">Transcription regulation</keyword>
<evidence type="ECO:0000256" key="9">
    <source>
        <dbReference type="ARBA" id="ARBA00023159"/>
    </source>
</evidence>
<proteinExistence type="predicted"/>
<accession>A0A8X7W2C6</accession>
<dbReference type="InterPro" id="IPR043145">
    <property type="entry name" value="Znf_ZZ_sf"/>
</dbReference>
<dbReference type="PROSITE" id="PS50135">
    <property type="entry name" value="ZF_ZZ_2"/>
    <property type="match status" value="1"/>
</dbReference>
<dbReference type="Pfam" id="PF00569">
    <property type="entry name" value="ZZ"/>
    <property type="match status" value="1"/>
</dbReference>
<dbReference type="PROSITE" id="PS01357">
    <property type="entry name" value="ZF_ZZ_1"/>
    <property type="match status" value="1"/>
</dbReference>
<organism evidence="19 20">
    <name type="scientific">Brassica carinata</name>
    <name type="common">Ethiopian mustard</name>
    <name type="synonym">Abyssinian cabbage</name>
    <dbReference type="NCBI Taxonomy" id="52824"/>
    <lineage>
        <taxon>Eukaryota</taxon>
        <taxon>Viridiplantae</taxon>
        <taxon>Streptophyta</taxon>
        <taxon>Embryophyta</taxon>
        <taxon>Tracheophyta</taxon>
        <taxon>Spermatophyta</taxon>
        <taxon>Magnoliopsida</taxon>
        <taxon>eudicotyledons</taxon>
        <taxon>Gunneridae</taxon>
        <taxon>Pentapetalae</taxon>
        <taxon>rosids</taxon>
        <taxon>malvids</taxon>
        <taxon>Brassicales</taxon>
        <taxon>Brassicaceae</taxon>
        <taxon>Brassiceae</taxon>
        <taxon>Brassica</taxon>
    </lineage>
</organism>
<keyword evidence="6" id="KW-0862">Zinc</keyword>
<dbReference type="GO" id="GO:0000123">
    <property type="term" value="C:histone acetyltransferase complex"/>
    <property type="evidence" value="ECO:0007669"/>
    <property type="project" value="TreeGrafter"/>
</dbReference>
<dbReference type="InterPro" id="IPR031162">
    <property type="entry name" value="CBP_P300_HAT"/>
</dbReference>
<evidence type="ECO:0000256" key="1">
    <source>
        <dbReference type="ARBA" id="ARBA00004123"/>
    </source>
</evidence>
<evidence type="ECO:0000256" key="7">
    <source>
        <dbReference type="ARBA" id="ARBA00022853"/>
    </source>
</evidence>
<sequence>MAEFYKGVMRPNLNTMPNQQLSIQPADANVNKECLGSKRSTYHIGVPADDDKEEDVVFFRETLQSQSGHHCPSKRQRVESHPHLMDDETPGSGVEVAEPMESTDEQTKREDGEANNADTAVPPEKPKREMSRQLLLPAPPLYCSLCNGRIEDKSSYYTPEETISGAQHQICSPCYDRCRRKRSRYLESITFYIDTFVLFEQWVACESCGKWQHQICGLYNLDKDIDKTSDYICPYCLLEERRSNDNMGVHDNTDLEAKDLPETILSDFIERRLTRRLKEERHQTAEATGKSIDDVSVPDDLTLRVVFSADKSSQVNKTFADFLRNEHYPSEFPYRSKVILLFQKVDGVDVCIFALFVQEFGSECSQPNKRSVYIGYLDSVKYFRPERVTFSGEALRTFVFHEILIGYLEYCKFRGFTTSYIWACPPLKGQDYIMYSHPKTQQTPTFRSFVNGQYKSMLDKAKEQRVVTNDTNLYNRFFDSTCCSTAALLPYFEGSFWSSHAERLSQEIESEVKSIVKSLSRRALKGSKSEDADDTKNVLLMHELGKLISHQKEDLIVVDLNYTCTRCSELILSGLRWFCMKCKNLQLCERCHDLEEELPGEHPHTMNGEEKHSLSQVMMNIPSTTEDNDVVLGNNNTFESRQTFLSFCQKHNYSFDTLRRANGGLLQVVTCTACHKDVSTTIYYTSLCCSSYRACTSCYNNRKFLRLLHLFPVIPAIQGIPPRPVGALGILQALLHAHACRPSATASCSYPRCSVVKTLFSHSLVCEKQQGACKTCTNFEVVICIHGYHCQDPNCSIPHCSFVKEQFVMRGLR</sequence>
<keyword evidence="20" id="KW-1185">Reference proteome</keyword>
<feature type="domain" description="TAZ-type" evidence="16">
    <location>
        <begin position="720"/>
        <end position="803"/>
    </location>
</feature>
<dbReference type="GO" id="GO:0004402">
    <property type="term" value="F:histone acetyltransferase activity"/>
    <property type="evidence" value="ECO:0007669"/>
    <property type="project" value="InterPro"/>
</dbReference>
<reference evidence="19 20" key="1">
    <citation type="submission" date="2020-02" db="EMBL/GenBank/DDBJ databases">
        <authorList>
            <person name="Ma Q."/>
            <person name="Huang Y."/>
            <person name="Song X."/>
            <person name="Pei D."/>
        </authorList>
    </citation>
    <scope>NUCLEOTIDE SEQUENCE [LARGE SCALE GENOMIC DNA]</scope>
    <source>
        <strain evidence="19">Sxm20200214</strain>
        <tissue evidence="19">Leaf</tissue>
    </source>
</reference>
<evidence type="ECO:0000256" key="4">
    <source>
        <dbReference type="ARBA" id="ARBA00022723"/>
    </source>
</evidence>
<evidence type="ECO:0000256" key="6">
    <source>
        <dbReference type="ARBA" id="ARBA00022833"/>
    </source>
</evidence>
<evidence type="ECO:0000256" key="8">
    <source>
        <dbReference type="ARBA" id="ARBA00023015"/>
    </source>
</evidence>
<keyword evidence="11" id="KW-0539">Nucleus</keyword>
<feature type="region of interest" description="Disordered" evidence="15">
    <location>
        <begin position="63"/>
        <end position="128"/>
    </location>
</feature>
<dbReference type="PROSITE" id="PS50134">
    <property type="entry name" value="ZF_TAZ"/>
    <property type="match status" value="1"/>
</dbReference>
<keyword evidence="12" id="KW-0012">Acyltransferase</keyword>
<dbReference type="SUPFAM" id="SSF57903">
    <property type="entry name" value="FYVE/PHD zinc finger"/>
    <property type="match status" value="1"/>
</dbReference>
<evidence type="ECO:0000256" key="3">
    <source>
        <dbReference type="ARBA" id="ARBA00022679"/>
    </source>
</evidence>